<gene>
    <name evidence="1" type="ORF">JHX87_09290</name>
</gene>
<dbReference type="Pfam" id="PF08786">
    <property type="entry name" value="DcrB"/>
    <property type="match status" value="1"/>
</dbReference>
<name>A0ABY7SFU4_9RHOB</name>
<dbReference type="SUPFAM" id="SSF55724">
    <property type="entry name" value="Mog1p/PsbP-like"/>
    <property type="match status" value="1"/>
</dbReference>
<reference evidence="1 2" key="1">
    <citation type="submission" date="2021-01" db="EMBL/GenBank/DDBJ databases">
        <title>Biogeographic distribution of Paracoccus.</title>
        <authorList>
            <person name="Hollensteiner J."/>
            <person name="Leineberger J."/>
            <person name="Brinkhoff T."/>
            <person name="Daniel R."/>
        </authorList>
    </citation>
    <scope>NUCLEOTIDE SEQUENCE [LARGE SCALE GENOMIC DNA]</scope>
    <source>
        <strain evidence="1 2">KCTC 22803</strain>
    </source>
</reference>
<protein>
    <submittedName>
        <fullName evidence="1">DUF1795 domain-containing protein</fullName>
    </submittedName>
</protein>
<sequence length="147" mass="16241">MYRINEGLIDIPDDWQDRSVNVIGSTITGAGVTMTITRDEIPMGMPFAEYVQGQARQARDALDGFVSAGPRDLLIDGRSAIEIECRWNAKQGRVHQIITTVQYGHRALVLTASVAGEMSDARLTEMRRIISSLQFEENNSNGMAQQG</sequence>
<accession>A0ABY7SFU4</accession>
<evidence type="ECO:0000313" key="2">
    <source>
        <dbReference type="Proteomes" id="UP001219349"/>
    </source>
</evidence>
<dbReference type="EMBL" id="CP067136">
    <property type="protein sequence ID" value="WCR05739.1"/>
    <property type="molecule type" value="Genomic_DNA"/>
</dbReference>
<dbReference type="InterPro" id="IPR016123">
    <property type="entry name" value="Mog1/PsbP_a/b/a-sand"/>
</dbReference>
<organism evidence="1 2">
    <name type="scientific">Paracoccus fistulariae</name>
    <dbReference type="NCBI Taxonomy" id="658446"/>
    <lineage>
        <taxon>Bacteria</taxon>
        <taxon>Pseudomonadati</taxon>
        <taxon>Pseudomonadota</taxon>
        <taxon>Alphaproteobacteria</taxon>
        <taxon>Rhodobacterales</taxon>
        <taxon>Paracoccaceae</taxon>
        <taxon>Paracoccus</taxon>
    </lineage>
</organism>
<proteinExistence type="predicted"/>
<dbReference type="Proteomes" id="UP001219349">
    <property type="component" value="Chromosome"/>
</dbReference>
<keyword evidence="2" id="KW-1185">Reference proteome</keyword>
<evidence type="ECO:0000313" key="1">
    <source>
        <dbReference type="EMBL" id="WCR05739.1"/>
    </source>
</evidence>
<dbReference type="InterPro" id="IPR014894">
    <property type="entry name" value="DcrB/EagT6"/>
</dbReference>
<dbReference type="Gene3D" id="3.40.1000.10">
    <property type="entry name" value="Mog1/PsbP, alpha/beta/alpha sandwich"/>
    <property type="match status" value="1"/>
</dbReference>
<dbReference type="RefSeq" id="WP_271886454.1">
    <property type="nucleotide sequence ID" value="NZ_CP067136.1"/>
</dbReference>